<dbReference type="InterPro" id="IPR004130">
    <property type="entry name" value="Gpn"/>
</dbReference>
<dbReference type="Pfam" id="PF03029">
    <property type="entry name" value="ATP_bind_1"/>
    <property type="match status" value="1"/>
</dbReference>
<keyword evidence="3" id="KW-0378">Hydrolase</keyword>
<evidence type="ECO:0000256" key="4">
    <source>
        <dbReference type="ARBA" id="ARBA00023134"/>
    </source>
</evidence>
<dbReference type="GO" id="GO:0016787">
    <property type="term" value="F:hydrolase activity"/>
    <property type="evidence" value="ECO:0007669"/>
    <property type="project" value="UniProtKB-KW"/>
</dbReference>
<keyword evidence="4" id="KW-0342">GTP-binding</keyword>
<name>A0AB39R751_9ACTN</name>
<dbReference type="GO" id="GO:0005525">
    <property type="term" value="F:GTP binding"/>
    <property type="evidence" value="ECO:0007669"/>
    <property type="project" value="UniProtKB-KW"/>
</dbReference>
<dbReference type="EMBL" id="CP163441">
    <property type="protein sequence ID" value="XDQ49508.1"/>
    <property type="molecule type" value="Genomic_DNA"/>
</dbReference>
<dbReference type="InterPro" id="IPR027417">
    <property type="entry name" value="P-loop_NTPase"/>
</dbReference>
<accession>A0AB39R751</accession>
<gene>
    <name evidence="5" type="ORF">AB5J52_13735</name>
</gene>
<dbReference type="PANTHER" id="PTHR42708:SF1">
    <property type="entry name" value="GLIDING MOTILITY PROTEIN MGLA"/>
    <property type="match status" value="1"/>
</dbReference>
<proteinExistence type="inferred from homology"/>
<organism evidence="5">
    <name type="scientific">Streptomyces sp. R39</name>
    <dbReference type="NCBI Taxonomy" id="3238631"/>
    <lineage>
        <taxon>Bacteria</taxon>
        <taxon>Bacillati</taxon>
        <taxon>Actinomycetota</taxon>
        <taxon>Actinomycetes</taxon>
        <taxon>Kitasatosporales</taxon>
        <taxon>Streptomycetaceae</taxon>
        <taxon>Streptomyces</taxon>
    </lineage>
</organism>
<protein>
    <submittedName>
        <fullName evidence="5">ATP/GTP-binding protein</fullName>
    </submittedName>
</protein>
<reference evidence="5" key="1">
    <citation type="submission" date="2024-07" db="EMBL/GenBank/DDBJ databases">
        <authorList>
            <person name="Yu S.T."/>
        </authorList>
    </citation>
    <scope>NUCLEOTIDE SEQUENCE</scope>
    <source>
        <strain evidence="5">R39</strain>
    </source>
</reference>
<dbReference type="CDD" id="cd00882">
    <property type="entry name" value="Ras_like_GTPase"/>
    <property type="match status" value="1"/>
</dbReference>
<evidence type="ECO:0000256" key="3">
    <source>
        <dbReference type="ARBA" id="ARBA00022801"/>
    </source>
</evidence>
<dbReference type="Gene3D" id="3.40.50.300">
    <property type="entry name" value="P-loop containing nucleotide triphosphate hydrolases"/>
    <property type="match status" value="1"/>
</dbReference>
<keyword evidence="2" id="KW-0547">Nucleotide-binding</keyword>
<dbReference type="PANTHER" id="PTHR42708">
    <property type="entry name" value="ATP/GTP-BINDING PROTEIN-RELATED"/>
    <property type="match status" value="1"/>
</dbReference>
<evidence type="ECO:0000256" key="2">
    <source>
        <dbReference type="ARBA" id="ARBA00022741"/>
    </source>
</evidence>
<comment type="similarity">
    <text evidence="1">Belongs to the GPN-loop GTPase family.</text>
</comment>
<evidence type="ECO:0000256" key="1">
    <source>
        <dbReference type="ARBA" id="ARBA00005290"/>
    </source>
</evidence>
<evidence type="ECO:0000313" key="5">
    <source>
        <dbReference type="EMBL" id="XDQ49508.1"/>
    </source>
</evidence>
<dbReference type="SUPFAM" id="SSF52540">
    <property type="entry name" value="P-loop containing nucleoside triphosphate hydrolases"/>
    <property type="match status" value="1"/>
</dbReference>
<dbReference type="RefSeq" id="WP_369228125.1">
    <property type="nucleotide sequence ID" value="NZ_CP163441.1"/>
</dbReference>
<sequence>MVAGAFSVGKTTLIGTMSEIRPLRTEEVMTAASVPVDDLEGRPDKSATTVALDFGRLSLSPDLVLYLFGAPGQQRFFPILRHLAHGALGALVLVDTRHLAQSYPVIGAVEELGLAYAIAVNEFPDAPRHTVDELRAAMDLSEQTPLVFFDARDRPSSKNALISLVSYLLTLLPEPTR</sequence>
<dbReference type="AlphaFoldDB" id="A0AB39R751"/>
<dbReference type="InterPro" id="IPR052705">
    <property type="entry name" value="Gliding_Motility_GTPase"/>
</dbReference>